<keyword evidence="1" id="KW-1133">Transmembrane helix</keyword>
<proteinExistence type="predicted"/>
<dbReference type="AlphaFoldDB" id="A0A7X0CEK5"/>
<dbReference type="EMBL" id="JACHBX010000002">
    <property type="protein sequence ID" value="MBB6134336.1"/>
    <property type="molecule type" value="Genomic_DNA"/>
</dbReference>
<gene>
    <name evidence="2" type="ORF">HD842_002478</name>
</gene>
<name>A0A7X0CEK5_9BURK</name>
<sequence length="67" mass="6590">MPPFLPILGALPFLVLPSSGAAMPAPALVASACVVATTKPIGHHEPPAWLLLAGAVILLGAGRVAAS</sequence>
<keyword evidence="1" id="KW-0812">Transmembrane</keyword>
<accession>A0A7X0CEK5</accession>
<dbReference type="RefSeq" id="WP_183554789.1">
    <property type="nucleotide sequence ID" value="NZ_JACHBX010000002.1"/>
</dbReference>
<keyword evidence="1" id="KW-0472">Membrane</keyword>
<evidence type="ECO:0000313" key="3">
    <source>
        <dbReference type="Proteomes" id="UP000540787"/>
    </source>
</evidence>
<evidence type="ECO:0000256" key="1">
    <source>
        <dbReference type="SAM" id="Phobius"/>
    </source>
</evidence>
<protein>
    <submittedName>
        <fullName evidence="2">Uncharacterized protein</fullName>
    </submittedName>
</protein>
<dbReference type="Proteomes" id="UP000540787">
    <property type="component" value="Unassembled WGS sequence"/>
</dbReference>
<reference evidence="2 3" key="1">
    <citation type="submission" date="2020-08" db="EMBL/GenBank/DDBJ databases">
        <title>The Agave Microbiome: Exploring the role of microbial communities in plant adaptations to desert environments.</title>
        <authorList>
            <person name="Partida-Martinez L.P."/>
        </authorList>
    </citation>
    <scope>NUCLEOTIDE SEQUENCE [LARGE SCALE GENOMIC DNA]</scope>
    <source>
        <strain evidence="2 3">AT3.2</strain>
    </source>
</reference>
<evidence type="ECO:0000313" key="2">
    <source>
        <dbReference type="EMBL" id="MBB6134336.1"/>
    </source>
</evidence>
<comment type="caution">
    <text evidence="2">The sequence shown here is derived from an EMBL/GenBank/DDBJ whole genome shotgun (WGS) entry which is preliminary data.</text>
</comment>
<organism evidence="2 3">
    <name type="scientific">Massilia aurea</name>
    <dbReference type="NCBI Taxonomy" id="373040"/>
    <lineage>
        <taxon>Bacteria</taxon>
        <taxon>Pseudomonadati</taxon>
        <taxon>Pseudomonadota</taxon>
        <taxon>Betaproteobacteria</taxon>
        <taxon>Burkholderiales</taxon>
        <taxon>Oxalobacteraceae</taxon>
        <taxon>Telluria group</taxon>
        <taxon>Massilia</taxon>
    </lineage>
</organism>
<feature type="transmembrane region" description="Helical" evidence="1">
    <location>
        <begin position="48"/>
        <end position="66"/>
    </location>
</feature>
<keyword evidence="3" id="KW-1185">Reference proteome</keyword>